<organism evidence="3 4">
    <name type="scientific">Ramlibacter aquaticus</name>
    <dbReference type="NCBI Taxonomy" id="2780094"/>
    <lineage>
        <taxon>Bacteria</taxon>
        <taxon>Pseudomonadati</taxon>
        <taxon>Pseudomonadota</taxon>
        <taxon>Betaproteobacteria</taxon>
        <taxon>Burkholderiales</taxon>
        <taxon>Comamonadaceae</taxon>
        <taxon>Ramlibacter</taxon>
    </lineage>
</organism>
<name>A0ABR9SGP9_9BURK</name>
<dbReference type="GO" id="GO:0016301">
    <property type="term" value="F:kinase activity"/>
    <property type="evidence" value="ECO:0007669"/>
    <property type="project" value="UniProtKB-KW"/>
</dbReference>
<evidence type="ECO:0000256" key="1">
    <source>
        <dbReference type="PROSITE-ProRule" id="PRU00244"/>
    </source>
</evidence>
<dbReference type="InterPro" id="IPR005330">
    <property type="entry name" value="MHYT_dom"/>
</dbReference>
<dbReference type="Pfam" id="PF03707">
    <property type="entry name" value="MHYT"/>
    <property type="match status" value="3"/>
</dbReference>
<dbReference type="EMBL" id="JADDOJ010000043">
    <property type="protein sequence ID" value="MBE7941227.1"/>
    <property type="molecule type" value="Genomic_DNA"/>
</dbReference>
<feature type="transmembrane region" description="Helical" evidence="1">
    <location>
        <begin position="98"/>
        <end position="118"/>
    </location>
</feature>
<keyword evidence="3" id="KW-0808">Transferase</keyword>
<keyword evidence="1" id="KW-0812">Transmembrane</keyword>
<feature type="domain" description="MHYT" evidence="2">
    <location>
        <begin position="1"/>
        <end position="187"/>
    </location>
</feature>
<feature type="transmembrane region" description="Helical" evidence="1">
    <location>
        <begin position="6"/>
        <end position="22"/>
    </location>
</feature>
<keyword evidence="4" id="KW-1185">Reference proteome</keyword>
<protein>
    <submittedName>
        <fullName evidence="3">Histidine kinase</fullName>
    </submittedName>
</protein>
<evidence type="ECO:0000313" key="3">
    <source>
        <dbReference type="EMBL" id="MBE7941227.1"/>
    </source>
</evidence>
<keyword evidence="1" id="KW-0472">Membrane</keyword>
<reference evidence="3 4" key="1">
    <citation type="submission" date="2020-10" db="EMBL/GenBank/DDBJ databases">
        <title>Draft genome of Ramlibacter aquaticus LMG 30558.</title>
        <authorList>
            <person name="Props R."/>
        </authorList>
    </citation>
    <scope>NUCLEOTIDE SEQUENCE [LARGE SCALE GENOMIC DNA]</scope>
    <source>
        <strain evidence="3 4">LMG 30558</strain>
    </source>
</reference>
<proteinExistence type="predicted"/>
<feature type="transmembrane region" description="Helical" evidence="1">
    <location>
        <begin position="159"/>
        <end position="178"/>
    </location>
</feature>
<dbReference type="PROSITE" id="PS50924">
    <property type="entry name" value="MHYT"/>
    <property type="match status" value="1"/>
</dbReference>
<dbReference type="Proteomes" id="UP000715965">
    <property type="component" value="Unassembled WGS sequence"/>
</dbReference>
<evidence type="ECO:0000313" key="4">
    <source>
        <dbReference type="Proteomes" id="UP000715965"/>
    </source>
</evidence>
<feature type="transmembrane region" description="Helical" evidence="1">
    <location>
        <begin position="130"/>
        <end position="152"/>
    </location>
</feature>
<keyword evidence="3" id="KW-0418">Kinase</keyword>
<sequence>MLVALSYLVSAVGAFLAMKSIAQYRASITGFDRWVNLCAASVALGGFGIWTMHFLGMLALQLPLAVAYSLPETLGSLVAAVLACGIALWALAQKRSPLRYAVAGLCLGAAICVMHYLGMQGMRFGGRFVWSWPTVGASVAVAVVAATLGLVLGFQTQRLAGRILGALVMGAAVCAMHYTGMAAADFVCTTTSPTLVPPGQFQVRATDMPGLIAIIALSVFALVAVDRVFTRMSRNMLAGRA</sequence>
<dbReference type="PANTHER" id="PTHR35152:SF1">
    <property type="entry name" value="DOMAIN SIGNALLING PROTEIN, PUTATIVE (AFU_ORTHOLOGUE AFUA_5G11310)-RELATED"/>
    <property type="match status" value="1"/>
</dbReference>
<accession>A0ABR9SGP9</accession>
<feature type="transmembrane region" description="Helical" evidence="1">
    <location>
        <begin position="34"/>
        <end position="53"/>
    </location>
</feature>
<comment type="caution">
    <text evidence="3">The sequence shown here is derived from an EMBL/GenBank/DDBJ whole genome shotgun (WGS) entry which is preliminary data.</text>
</comment>
<gene>
    <name evidence="3" type="ORF">IM725_11660</name>
</gene>
<feature type="transmembrane region" description="Helical" evidence="1">
    <location>
        <begin position="211"/>
        <end position="230"/>
    </location>
</feature>
<feature type="transmembrane region" description="Helical" evidence="1">
    <location>
        <begin position="73"/>
        <end position="91"/>
    </location>
</feature>
<evidence type="ECO:0000259" key="2">
    <source>
        <dbReference type="PROSITE" id="PS50924"/>
    </source>
</evidence>
<keyword evidence="1" id="KW-1133">Transmembrane helix</keyword>
<dbReference type="PANTHER" id="PTHR35152">
    <property type="entry name" value="DOMAIN SIGNALLING PROTEIN, PUTATIVE (AFU_ORTHOLOGUE AFUA_5G11310)-RELATED"/>
    <property type="match status" value="1"/>
</dbReference>